<dbReference type="EMBL" id="OMOJ01000007">
    <property type="protein sequence ID" value="SPF81181.1"/>
    <property type="molecule type" value="Genomic_DNA"/>
</dbReference>
<dbReference type="Gene3D" id="2.70.70.10">
    <property type="entry name" value="Glucose Permease (Domain IIA)"/>
    <property type="match status" value="1"/>
</dbReference>
<dbReference type="Proteomes" id="UP000244904">
    <property type="component" value="Unassembled WGS sequence"/>
</dbReference>
<sequence length="373" mass="39943">MIRACLFACLMAAPLHAQEATEAARTAARELERASVQLDRAKDARDRVAALTDTVRAYETGLAAMRDGLRAATIREIELNRDLQSREAEVAQLLGVLQAISDSAGPKQLVHPGGPVGAARTAMMVSSVTPGLAQRAADLRADVTEITELRRVQEEAADRLRQGLQEVQEARTTLSQALADRTDLPTRFTADPVRMAILLSASETLEQFAGQIDQLAESEQPVDLPPISDRKGRLAFPVQGELIRAAGEADAAGVVRPGILVATREKALVTSPTAATIRYVGPFLDYGLVSILEPEPDLLFVFAGLETGYGTAGQVIPEGSPVGLMGGADDEPDDLQSQSVDRGGAERPETLYIEVRQGDTPVDPLEWFGSDKE</sequence>
<dbReference type="AlphaFoldDB" id="A0A2R8AYR7"/>
<gene>
    <name evidence="4" type="ORF">PRI8871_03003</name>
</gene>
<evidence type="ECO:0000256" key="2">
    <source>
        <dbReference type="SAM" id="MobiDB-lite"/>
    </source>
</evidence>
<proteinExistence type="predicted"/>
<protein>
    <recommendedName>
        <fullName evidence="6">Murein hydrolase activator EnvC</fullName>
    </recommendedName>
</protein>
<keyword evidence="3" id="KW-0732">Signal</keyword>
<feature type="region of interest" description="Disordered" evidence="2">
    <location>
        <begin position="320"/>
        <end position="373"/>
    </location>
</feature>
<feature type="signal peptide" evidence="3">
    <location>
        <begin position="1"/>
        <end position="17"/>
    </location>
</feature>
<dbReference type="SUPFAM" id="SSF51261">
    <property type="entry name" value="Duplicated hybrid motif"/>
    <property type="match status" value="1"/>
</dbReference>
<name>A0A2R8AYR7_9RHOB</name>
<evidence type="ECO:0000256" key="1">
    <source>
        <dbReference type="SAM" id="Coils"/>
    </source>
</evidence>
<organism evidence="4 5">
    <name type="scientific">Pseudoprimorskyibacter insulae</name>
    <dbReference type="NCBI Taxonomy" id="1695997"/>
    <lineage>
        <taxon>Bacteria</taxon>
        <taxon>Pseudomonadati</taxon>
        <taxon>Pseudomonadota</taxon>
        <taxon>Alphaproteobacteria</taxon>
        <taxon>Rhodobacterales</taxon>
        <taxon>Paracoccaceae</taxon>
        <taxon>Pseudoprimorskyibacter</taxon>
    </lineage>
</organism>
<dbReference type="OrthoDB" id="9809144at2"/>
<feature type="coiled-coil region" evidence="1">
    <location>
        <begin position="17"/>
        <end position="44"/>
    </location>
</feature>
<feature type="chain" id="PRO_5015362452" description="Murein hydrolase activator EnvC" evidence="3">
    <location>
        <begin position="18"/>
        <end position="373"/>
    </location>
</feature>
<dbReference type="InterPro" id="IPR011055">
    <property type="entry name" value="Dup_hybrid_motif"/>
</dbReference>
<reference evidence="5" key="1">
    <citation type="submission" date="2018-03" db="EMBL/GenBank/DDBJ databases">
        <authorList>
            <person name="Rodrigo-Torres L."/>
            <person name="Arahal R. D."/>
            <person name="Lucena T."/>
        </authorList>
    </citation>
    <scope>NUCLEOTIDE SEQUENCE [LARGE SCALE GENOMIC DNA]</scope>
    <source>
        <strain evidence="5">CECT 8871</strain>
    </source>
</reference>
<accession>A0A2R8AYR7</accession>
<keyword evidence="5" id="KW-1185">Reference proteome</keyword>
<keyword evidence="1" id="KW-0175">Coiled coil</keyword>
<evidence type="ECO:0000313" key="4">
    <source>
        <dbReference type="EMBL" id="SPF81181.1"/>
    </source>
</evidence>
<evidence type="ECO:0000313" key="5">
    <source>
        <dbReference type="Proteomes" id="UP000244904"/>
    </source>
</evidence>
<evidence type="ECO:0000256" key="3">
    <source>
        <dbReference type="SAM" id="SignalP"/>
    </source>
</evidence>
<evidence type="ECO:0008006" key="6">
    <source>
        <dbReference type="Google" id="ProtNLM"/>
    </source>
</evidence>